<keyword evidence="10" id="KW-1185">Reference proteome</keyword>
<accession>A0A4Z0BSR3</accession>
<gene>
    <name evidence="9" type="ORF">EZ242_06490</name>
</gene>
<dbReference type="PANTHER" id="PTHR34597">
    <property type="entry name" value="SLR1661 PROTEIN"/>
    <property type="match status" value="1"/>
</dbReference>
<dbReference type="InterPro" id="IPR013686">
    <property type="entry name" value="Polypept-transport_assoc_ShlB"/>
</dbReference>
<evidence type="ECO:0000259" key="8">
    <source>
        <dbReference type="Pfam" id="PF17287"/>
    </source>
</evidence>
<dbReference type="OrthoDB" id="290122at2"/>
<dbReference type="EMBL" id="SMLL01000003">
    <property type="protein sequence ID" value="TFZ01039.1"/>
    <property type="molecule type" value="Genomic_DNA"/>
</dbReference>
<keyword evidence="3" id="KW-0998">Cell outer membrane</keyword>
<reference evidence="9 10" key="1">
    <citation type="submission" date="2019-03" db="EMBL/GenBank/DDBJ databases">
        <title>Ramlibacter rhizophilus CCTCC AB2015357, whole genome shotgun sequence.</title>
        <authorList>
            <person name="Zhang X."/>
            <person name="Feng G."/>
            <person name="Zhu H."/>
        </authorList>
    </citation>
    <scope>NUCLEOTIDE SEQUENCE [LARGE SCALE GENOMIC DNA]</scope>
    <source>
        <strain evidence="9 10">CCTCC AB2015357</strain>
    </source>
</reference>
<proteinExistence type="predicted"/>
<feature type="chain" id="PRO_5021413825" evidence="5">
    <location>
        <begin position="29"/>
        <end position="337"/>
    </location>
</feature>
<evidence type="ECO:0000256" key="5">
    <source>
        <dbReference type="SAM" id="SignalP"/>
    </source>
</evidence>
<dbReference type="Pfam" id="PF17287">
    <property type="entry name" value="POTRA_3"/>
    <property type="match status" value="1"/>
</dbReference>
<evidence type="ECO:0000259" key="6">
    <source>
        <dbReference type="Pfam" id="PF03865"/>
    </source>
</evidence>
<feature type="domain" description="Haemolysin activator HlyB C-terminal" evidence="6">
    <location>
        <begin position="224"/>
        <end position="280"/>
    </location>
</feature>
<dbReference type="InterPro" id="IPR051544">
    <property type="entry name" value="TPS_OM_transporter"/>
</dbReference>
<keyword evidence="1" id="KW-0472">Membrane</keyword>
<feature type="signal peptide" evidence="5">
    <location>
        <begin position="1"/>
        <end position="28"/>
    </location>
</feature>
<evidence type="ECO:0000259" key="7">
    <source>
        <dbReference type="Pfam" id="PF08479"/>
    </source>
</evidence>
<feature type="domain" description="ShlB POTRA" evidence="8">
    <location>
        <begin position="165"/>
        <end position="219"/>
    </location>
</feature>
<evidence type="ECO:0000313" key="9">
    <source>
        <dbReference type="EMBL" id="TFZ01039.1"/>
    </source>
</evidence>
<feature type="domain" description="Polypeptide-transport-associated ShlB-type" evidence="7">
    <location>
        <begin position="112"/>
        <end position="164"/>
    </location>
</feature>
<dbReference type="PANTHER" id="PTHR34597:SF3">
    <property type="entry name" value="OUTER MEMBRANE TRANSPORTER CDIB"/>
    <property type="match status" value="1"/>
</dbReference>
<feature type="compositionally biased region" description="Basic and acidic residues" evidence="4">
    <location>
        <begin position="51"/>
        <end position="67"/>
    </location>
</feature>
<dbReference type="AlphaFoldDB" id="A0A4Z0BSR3"/>
<name>A0A4Z0BSR3_9BURK</name>
<dbReference type="Pfam" id="PF03865">
    <property type="entry name" value="ShlB"/>
    <property type="match status" value="1"/>
</dbReference>
<keyword evidence="2" id="KW-0812">Transmembrane</keyword>
<dbReference type="GO" id="GO:0098046">
    <property type="term" value="C:type V protein secretion system complex"/>
    <property type="evidence" value="ECO:0007669"/>
    <property type="project" value="TreeGrafter"/>
</dbReference>
<dbReference type="RefSeq" id="WP_135284336.1">
    <property type="nucleotide sequence ID" value="NZ_SMLL01000003.1"/>
</dbReference>
<dbReference type="Pfam" id="PF08479">
    <property type="entry name" value="POTRA_2"/>
    <property type="match status" value="1"/>
</dbReference>
<dbReference type="GO" id="GO:0046819">
    <property type="term" value="P:protein secretion by the type V secretion system"/>
    <property type="evidence" value="ECO:0007669"/>
    <property type="project" value="TreeGrafter"/>
</dbReference>
<feature type="region of interest" description="Disordered" evidence="4">
    <location>
        <begin position="28"/>
        <end position="76"/>
    </location>
</feature>
<keyword evidence="5" id="KW-0732">Signal</keyword>
<dbReference type="InterPro" id="IPR005565">
    <property type="entry name" value="Hemolysn_activator_HlyB_C"/>
</dbReference>
<evidence type="ECO:0000313" key="10">
    <source>
        <dbReference type="Proteomes" id="UP000297564"/>
    </source>
</evidence>
<dbReference type="Proteomes" id="UP000297564">
    <property type="component" value="Unassembled WGS sequence"/>
</dbReference>
<evidence type="ECO:0000256" key="3">
    <source>
        <dbReference type="ARBA" id="ARBA00023237"/>
    </source>
</evidence>
<evidence type="ECO:0000256" key="1">
    <source>
        <dbReference type="ARBA" id="ARBA00022452"/>
    </source>
</evidence>
<dbReference type="Gene3D" id="3.10.20.310">
    <property type="entry name" value="membrane protein fhac"/>
    <property type="match status" value="1"/>
</dbReference>
<evidence type="ECO:0000256" key="4">
    <source>
        <dbReference type="SAM" id="MobiDB-lite"/>
    </source>
</evidence>
<sequence length="337" mass="36027">MFLLLRIRQAFRLVLALCACIAGATAPAQTPEASATEQQRRATERAAQQRQRLEPRPEVHLQPDGHHTARRIPPEEAPCFPIDTLRLEGELHERFSWLLGHADGHLQLAPPDPVIGRCLGTQGIQIVIDRLQHALVAAGYVTSRVMAGPQNLQTGALVLTLLPGRVGAVRFTDGTGERASRWNTVPASSGEVLNLRDVEQALENFQRAPSAEVDVEIAPGQEPGTSDLLIAHRQPMPLRISATADDSGTRSTGKFQGSFTFSHDSPLNLSDLFYLTLLHEAFGEIPIAHAPVVARSGAAARGRLTGGGGAVQGLTSIVFINSGGALTSNATNGLQAR</sequence>
<dbReference type="Gene3D" id="2.40.160.50">
    <property type="entry name" value="membrane protein fhac: a member of the omp85/tpsb transporter family"/>
    <property type="match status" value="1"/>
</dbReference>
<protein>
    <submittedName>
        <fullName evidence="9">ShlB/FhaC/HecB family hemolysin secretion/activation protein</fullName>
    </submittedName>
</protein>
<comment type="caution">
    <text evidence="9">The sequence shown here is derived from an EMBL/GenBank/DDBJ whole genome shotgun (WGS) entry which is preliminary data.</text>
</comment>
<dbReference type="GO" id="GO:0008320">
    <property type="term" value="F:protein transmembrane transporter activity"/>
    <property type="evidence" value="ECO:0007669"/>
    <property type="project" value="TreeGrafter"/>
</dbReference>
<keyword evidence="1" id="KW-1134">Transmembrane beta strand</keyword>
<dbReference type="InterPro" id="IPR035251">
    <property type="entry name" value="ShlB_POTRA"/>
</dbReference>
<evidence type="ECO:0000256" key="2">
    <source>
        <dbReference type="ARBA" id="ARBA00022692"/>
    </source>
</evidence>
<organism evidence="9 10">
    <name type="scientific">Ramlibacter rhizophilus</name>
    <dbReference type="NCBI Taxonomy" id="1781167"/>
    <lineage>
        <taxon>Bacteria</taxon>
        <taxon>Pseudomonadati</taxon>
        <taxon>Pseudomonadota</taxon>
        <taxon>Betaproteobacteria</taxon>
        <taxon>Burkholderiales</taxon>
        <taxon>Comamonadaceae</taxon>
        <taxon>Ramlibacter</taxon>
    </lineage>
</organism>